<reference evidence="2 3" key="1">
    <citation type="submission" date="2022-10" db="EMBL/GenBank/DDBJ databases">
        <title>Pararhodobacter sp. nov., isolated from marine algae.</title>
        <authorList>
            <person name="Choi B.J."/>
            <person name="Kim J.M."/>
            <person name="Lee J.K."/>
            <person name="Choi D.G."/>
            <person name="Jeon C.O."/>
        </authorList>
    </citation>
    <scope>NUCLEOTIDE SEQUENCE [LARGE SCALE GENOMIC DNA]</scope>
    <source>
        <strain evidence="2 3">ZQ420</strain>
    </source>
</reference>
<evidence type="ECO:0000313" key="3">
    <source>
        <dbReference type="Proteomes" id="UP001208938"/>
    </source>
</evidence>
<dbReference type="InterPro" id="IPR011008">
    <property type="entry name" value="Dimeric_a/b-barrel"/>
</dbReference>
<feature type="domain" description="NIPSNAP" evidence="1">
    <location>
        <begin position="4"/>
        <end position="97"/>
    </location>
</feature>
<comment type="caution">
    <text evidence="2">The sequence shown here is derived from an EMBL/GenBank/DDBJ whole genome shotgun (WGS) entry which is preliminary data.</text>
</comment>
<name>A0ABT3H570_9RHOB</name>
<proteinExistence type="predicted"/>
<dbReference type="EMBL" id="JAPDFL010000002">
    <property type="protein sequence ID" value="MCW1934955.1"/>
    <property type="molecule type" value="Genomic_DNA"/>
</dbReference>
<dbReference type="Proteomes" id="UP001208938">
    <property type="component" value="Unassembled WGS sequence"/>
</dbReference>
<dbReference type="InterPro" id="IPR012577">
    <property type="entry name" value="NIPSNAP"/>
</dbReference>
<sequence length="185" mass="19814">MIFEWRSYDLSVGKALDYLALFSREGVQHATRHLPLGGYWLAESGSLNRIHHLWIYGSLAERDTCRAGLGGEAGWTQGFMPRGFPLIERQENRLMRLQRGSAALEAVVAARRAPHAALEPGAPLFAPGFMTLTFGAAPDEALAVWSVAHGDTPGALVALSPGTPVAPPGATAHHLLRSLSVSPLS</sequence>
<evidence type="ECO:0000313" key="2">
    <source>
        <dbReference type="EMBL" id="MCW1934955.1"/>
    </source>
</evidence>
<organism evidence="2 3">
    <name type="scientific">Pararhodobacter zhoushanensis</name>
    <dbReference type="NCBI Taxonomy" id="2479545"/>
    <lineage>
        <taxon>Bacteria</taxon>
        <taxon>Pseudomonadati</taxon>
        <taxon>Pseudomonadota</taxon>
        <taxon>Alphaproteobacteria</taxon>
        <taxon>Rhodobacterales</taxon>
        <taxon>Paracoccaceae</taxon>
        <taxon>Pararhodobacter</taxon>
    </lineage>
</organism>
<keyword evidence="3" id="KW-1185">Reference proteome</keyword>
<evidence type="ECO:0000259" key="1">
    <source>
        <dbReference type="Pfam" id="PF07978"/>
    </source>
</evidence>
<gene>
    <name evidence="2" type="ORF">OKW52_22550</name>
</gene>
<accession>A0ABT3H570</accession>
<protein>
    <submittedName>
        <fullName evidence="2">NIPSNAP family protein</fullName>
    </submittedName>
</protein>
<dbReference type="Gene3D" id="3.30.70.100">
    <property type="match status" value="1"/>
</dbReference>
<dbReference type="SUPFAM" id="SSF54909">
    <property type="entry name" value="Dimeric alpha+beta barrel"/>
    <property type="match status" value="1"/>
</dbReference>
<dbReference type="RefSeq" id="WP_264507840.1">
    <property type="nucleotide sequence ID" value="NZ_JAPDFL010000002.1"/>
</dbReference>
<dbReference type="Pfam" id="PF07978">
    <property type="entry name" value="NIPSNAP"/>
    <property type="match status" value="1"/>
</dbReference>